<dbReference type="EMBL" id="JAVTTO010000005">
    <property type="protein sequence ID" value="MDT7833289.1"/>
    <property type="molecule type" value="Genomic_DNA"/>
</dbReference>
<accession>A0ABU3LJA3</accession>
<dbReference type="Proteomes" id="UP001257277">
    <property type="component" value="Unassembled WGS sequence"/>
</dbReference>
<evidence type="ECO:0000313" key="2">
    <source>
        <dbReference type="EMBL" id="MDT7833289.1"/>
    </source>
</evidence>
<sequence>MKEEEIPDYNIFMMCESLDKNALSELSKEFKIRSCREDELPIWRAFPFDNPKDAMEYDQFMVEYFNSTYKGKETEFYNKTLFVCDKNDNPLATCMVWKAYGVFNAIHWFKVLKKAEGNGIGRALFSIIMKSLKDEDYPIYLHTQPSSFRAIKLYSDFGFDILTDEKIGTRQNEIDESLPILKEFMPDDFFQQLRFRKAPKPFVETVKRYKTNEF</sequence>
<dbReference type="InterPro" id="IPR016181">
    <property type="entry name" value="Acyl_CoA_acyltransferase"/>
</dbReference>
<evidence type="ECO:0000259" key="1">
    <source>
        <dbReference type="PROSITE" id="PS51186"/>
    </source>
</evidence>
<dbReference type="Pfam" id="PF00583">
    <property type="entry name" value="Acetyltransf_1"/>
    <property type="match status" value="1"/>
</dbReference>
<name>A0ABU3LJA3_9FLAO</name>
<keyword evidence="3" id="KW-1185">Reference proteome</keyword>
<proteinExistence type="predicted"/>
<dbReference type="RefSeq" id="WP_349242542.1">
    <property type="nucleotide sequence ID" value="NZ_JAVTTO010000005.1"/>
</dbReference>
<organism evidence="2 3">
    <name type="scientific">Asprobacillus argus</name>
    <dbReference type="NCBI Taxonomy" id="3076534"/>
    <lineage>
        <taxon>Bacteria</taxon>
        <taxon>Pseudomonadati</taxon>
        <taxon>Bacteroidota</taxon>
        <taxon>Flavobacteriia</taxon>
        <taxon>Flavobacteriales</taxon>
        <taxon>Flavobacteriaceae</taxon>
        <taxon>Asprobacillus</taxon>
    </lineage>
</organism>
<comment type="caution">
    <text evidence="2">The sequence shown here is derived from an EMBL/GenBank/DDBJ whole genome shotgun (WGS) entry which is preliminary data.</text>
</comment>
<gene>
    <name evidence="2" type="ORF">RQM59_12920</name>
</gene>
<dbReference type="InterPro" id="IPR000182">
    <property type="entry name" value="GNAT_dom"/>
</dbReference>
<dbReference type="Gene3D" id="3.40.630.30">
    <property type="match status" value="1"/>
</dbReference>
<dbReference type="SUPFAM" id="SSF55729">
    <property type="entry name" value="Acyl-CoA N-acyltransferases (Nat)"/>
    <property type="match status" value="1"/>
</dbReference>
<dbReference type="PROSITE" id="PS51186">
    <property type="entry name" value="GNAT"/>
    <property type="match status" value="1"/>
</dbReference>
<evidence type="ECO:0000313" key="3">
    <source>
        <dbReference type="Proteomes" id="UP001257277"/>
    </source>
</evidence>
<protein>
    <submittedName>
        <fullName evidence="2">GNAT family N-acetyltransferase</fullName>
    </submittedName>
</protein>
<feature type="domain" description="N-acetyltransferase" evidence="1">
    <location>
        <begin position="30"/>
        <end position="181"/>
    </location>
</feature>
<reference evidence="2 3" key="1">
    <citation type="submission" date="2023-09" db="EMBL/GenBank/DDBJ databases">
        <title>Novel taxa isolated from Blanes Bay.</title>
        <authorList>
            <person name="Rey-Velasco X."/>
            <person name="Lucena T."/>
        </authorList>
    </citation>
    <scope>NUCLEOTIDE SEQUENCE [LARGE SCALE GENOMIC DNA]</scope>
    <source>
        <strain evidence="2 3">S356</strain>
    </source>
</reference>
<dbReference type="CDD" id="cd04301">
    <property type="entry name" value="NAT_SF"/>
    <property type="match status" value="1"/>
</dbReference>